<reference evidence="1" key="1">
    <citation type="submission" date="2018-02" db="EMBL/GenBank/DDBJ databases">
        <title>Rhizophora mucronata_Transcriptome.</title>
        <authorList>
            <person name="Meera S.P."/>
            <person name="Sreeshan A."/>
            <person name="Augustine A."/>
        </authorList>
    </citation>
    <scope>NUCLEOTIDE SEQUENCE</scope>
    <source>
        <tissue evidence="1">Leaf</tissue>
    </source>
</reference>
<evidence type="ECO:0000313" key="1">
    <source>
        <dbReference type="EMBL" id="MBX49126.1"/>
    </source>
</evidence>
<sequence>MEHLSDLIWSMLSQDFQLDKEGEKAH</sequence>
<dbReference type="AlphaFoldDB" id="A0A2P2P2V3"/>
<protein>
    <submittedName>
        <fullName evidence="1">Uncharacterized protein</fullName>
    </submittedName>
</protein>
<accession>A0A2P2P2V3</accession>
<organism evidence="1">
    <name type="scientific">Rhizophora mucronata</name>
    <name type="common">Asiatic mangrove</name>
    <dbReference type="NCBI Taxonomy" id="61149"/>
    <lineage>
        <taxon>Eukaryota</taxon>
        <taxon>Viridiplantae</taxon>
        <taxon>Streptophyta</taxon>
        <taxon>Embryophyta</taxon>
        <taxon>Tracheophyta</taxon>
        <taxon>Spermatophyta</taxon>
        <taxon>Magnoliopsida</taxon>
        <taxon>eudicotyledons</taxon>
        <taxon>Gunneridae</taxon>
        <taxon>Pentapetalae</taxon>
        <taxon>rosids</taxon>
        <taxon>fabids</taxon>
        <taxon>Malpighiales</taxon>
        <taxon>Rhizophoraceae</taxon>
        <taxon>Rhizophora</taxon>
    </lineage>
</organism>
<name>A0A2P2P2V3_RHIMU</name>
<proteinExistence type="predicted"/>
<dbReference type="EMBL" id="GGEC01068642">
    <property type="protein sequence ID" value="MBX49126.1"/>
    <property type="molecule type" value="Transcribed_RNA"/>
</dbReference>